<dbReference type="AlphaFoldDB" id="A0A1Y1VI37"/>
<dbReference type="Proteomes" id="UP000193719">
    <property type="component" value="Unassembled WGS sequence"/>
</dbReference>
<evidence type="ECO:0000256" key="1">
    <source>
        <dbReference type="SAM" id="SignalP"/>
    </source>
</evidence>
<name>A0A1Y1VI37_9FUNG</name>
<comment type="caution">
    <text evidence="2">The sequence shown here is derived from an EMBL/GenBank/DDBJ whole genome shotgun (WGS) entry which is preliminary data.</text>
</comment>
<protein>
    <recommendedName>
        <fullName evidence="4">Right handed beta helix domain-containing protein</fullName>
    </recommendedName>
</protein>
<evidence type="ECO:0000313" key="2">
    <source>
        <dbReference type="EMBL" id="ORX56693.1"/>
    </source>
</evidence>
<accession>A0A1Y1VI37</accession>
<keyword evidence="3" id="KW-1185">Reference proteome</keyword>
<dbReference type="EMBL" id="MCFH01000007">
    <property type="protein sequence ID" value="ORX56693.1"/>
    <property type="molecule type" value="Genomic_DNA"/>
</dbReference>
<evidence type="ECO:0008006" key="4">
    <source>
        <dbReference type="Google" id="ProtNLM"/>
    </source>
</evidence>
<reference evidence="2 3" key="2">
    <citation type="submission" date="2016-08" db="EMBL/GenBank/DDBJ databases">
        <title>Pervasive Adenine N6-methylation of Active Genes in Fungi.</title>
        <authorList>
            <consortium name="DOE Joint Genome Institute"/>
            <person name="Mondo S.J."/>
            <person name="Dannebaum R.O."/>
            <person name="Kuo R.C."/>
            <person name="Labutti K."/>
            <person name="Haridas S."/>
            <person name="Kuo A."/>
            <person name="Salamov A."/>
            <person name="Ahrendt S.R."/>
            <person name="Lipzen A."/>
            <person name="Sullivan W."/>
            <person name="Andreopoulos W.B."/>
            <person name="Clum A."/>
            <person name="Lindquist E."/>
            <person name="Daum C."/>
            <person name="Ramamoorthy G.K."/>
            <person name="Gryganskyi A."/>
            <person name="Culley D."/>
            <person name="Magnuson J.K."/>
            <person name="James T.Y."/>
            <person name="O'Malley M.A."/>
            <person name="Stajich J.E."/>
            <person name="Spatafora J.W."/>
            <person name="Visel A."/>
            <person name="Grigoriev I.V."/>
        </authorList>
    </citation>
    <scope>NUCLEOTIDE SEQUENCE [LARGE SCALE GENOMIC DNA]</scope>
    <source>
        <strain evidence="3">finn</strain>
    </source>
</reference>
<reference evidence="2 3" key="1">
    <citation type="submission" date="2016-08" db="EMBL/GenBank/DDBJ databases">
        <title>Genomes of anaerobic fungi encode conserved fungal cellulosomes for biomass hydrolysis.</title>
        <authorList>
            <consortium name="DOE Joint Genome Institute"/>
            <person name="Haitjema C.H."/>
            <person name="Gilmore S.P."/>
            <person name="Henske J.K."/>
            <person name="Solomon K.V."/>
            <person name="De Groot R."/>
            <person name="Kuo A."/>
            <person name="Mondo S.J."/>
            <person name="Salamov A.A."/>
            <person name="Labutti K."/>
            <person name="Zhao Z."/>
            <person name="Chiniquy J."/>
            <person name="Barry K."/>
            <person name="Brewer H.M."/>
            <person name="Purvine S.O."/>
            <person name="Wright A.T."/>
            <person name="Boxma B."/>
            <person name="Van Alen T."/>
            <person name="Hackstein J.H."/>
            <person name="Baker S.E."/>
            <person name="Grigoriev I.V."/>
            <person name="O'Malley M.A."/>
        </authorList>
    </citation>
    <scope>NUCLEOTIDE SEQUENCE [LARGE SCALE GENOMIC DNA]</scope>
    <source>
        <strain evidence="3">finn</strain>
    </source>
</reference>
<organism evidence="2 3">
    <name type="scientific">Piromyces finnis</name>
    <dbReference type="NCBI Taxonomy" id="1754191"/>
    <lineage>
        <taxon>Eukaryota</taxon>
        <taxon>Fungi</taxon>
        <taxon>Fungi incertae sedis</taxon>
        <taxon>Chytridiomycota</taxon>
        <taxon>Chytridiomycota incertae sedis</taxon>
        <taxon>Neocallimastigomycetes</taxon>
        <taxon>Neocallimastigales</taxon>
        <taxon>Neocallimastigaceae</taxon>
        <taxon>Piromyces</taxon>
    </lineage>
</organism>
<feature type="signal peptide" evidence="1">
    <location>
        <begin position="1"/>
        <end position="21"/>
    </location>
</feature>
<feature type="chain" id="PRO_5012169132" description="Right handed beta helix domain-containing protein" evidence="1">
    <location>
        <begin position="22"/>
        <end position="246"/>
    </location>
</feature>
<proteinExistence type="predicted"/>
<sequence>MLCKYTKIITLILIILNKCLSIDIYIPNEIYTIYNLTSIIEKYSLISKTINVYITENVIESSLNYQQGFQIDIPGNIDFALYGKEEKGTEIKLGKNGFYFSINFKEYTGQKIKFENIKFYDFQDPQQLNSIFYSRVTSSDFSITFKKCTFEKGNGRFLIFEAENSSLIKSNDNKINITLDSCKFIDIKGSGVLHFSTKNEQTLNHQLSFLISNSEFNNCDDISKISFGKIEYNNFPFMKASGNLIK</sequence>
<gene>
    <name evidence="2" type="ORF">BCR36DRAFT_280400</name>
</gene>
<keyword evidence="1" id="KW-0732">Signal</keyword>
<evidence type="ECO:0000313" key="3">
    <source>
        <dbReference type="Proteomes" id="UP000193719"/>
    </source>
</evidence>
<dbReference type="OrthoDB" id="10486073at2759"/>